<keyword evidence="2" id="KW-0997">Cell inner membrane</keyword>
<dbReference type="Proteomes" id="UP000249005">
    <property type="component" value="Chromosome 1"/>
</dbReference>
<dbReference type="PANTHER" id="PTHR43470:SF3">
    <property type="entry name" value="PHOSPHATE TRANSPORT SYSTEM PERMEASE PROTEIN PSTA-RELATED"/>
    <property type="match status" value="1"/>
</dbReference>
<dbReference type="InterPro" id="IPR000515">
    <property type="entry name" value="MetI-like"/>
</dbReference>
<sequence length="295" mass="31569">MKSERPIVLLTAVGWLAVAILLVAMGSLLGFLLVKGVPALNVSLFFGDTPVKEALFGGRPVWDGIWPACVGTLYLVCLTVALALFPGIGCGIYLAEYAGPRQKQWLGCAIDVLAGIPSIVMGLFGFTLILFLRYTFFPQANTGLLLAAVCLALLVLPSVVLTSREALTALPEELRLTCSALGFSRRERLRYVLLPAASRGILGGIVLAFGRAAEDTAVILLTGVVANAGLANGIFDKFQALPFTIYYTAAQYQTQEELQRGFGAALVLLLLAGSLLLGAYAIEKTYRLRWKKGVL</sequence>
<feature type="transmembrane region" description="Helical" evidence="6">
    <location>
        <begin position="191"/>
        <end position="210"/>
    </location>
</feature>
<protein>
    <submittedName>
        <fullName evidence="8">Phosphate transport system permease protein pstA</fullName>
    </submittedName>
</protein>
<keyword evidence="5 6" id="KW-0472">Membrane</keyword>
<accession>A0A2X4UJJ5</accession>
<dbReference type="GO" id="GO:0055085">
    <property type="term" value="P:transmembrane transport"/>
    <property type="evidence" value="ECO:0007669"/>
    <property type="project" value="InterPro"/>
</dbReference>
<dbReference type="PROSITE" id="PS50928">
    <property type="entry name" value="ABC_TM1"/>
    <property type="match status" value="1"/>
</dbReference>
<dbReference type="AlphaFoldDB" id="A0A2X4UJJ5"/>
<name>A0A2X4UJJ5_9GAMM</name>
<dbReference type="Gene3D" id="1.10.3720.10">
    <property type="entry name" value="MetI-like"/>
    <property type="match status" value="1"/>
</dbReference>
<dbReference type="Pfam" id="PF00528">
    <property type="entry name" value="BPD_transp_1"/>
    <property type="match status" value="1"/>
</dbReference>
<dbReference type="EMBL" id="LS483470">
    <property type="protein sequence ID" value="SQI40056.1"/>
    <property type="molecule type" value="Genomic_DNA"/>
</dbReference>
<keyword evidence="9" id="KW-1185">Reference proteome</keyword>
<feature type="domain" description="ABC transmembrane type-1" evidence="7">
    <location>
        <begin position="69"/>
        <end position="281"/>
    </location>
</feature>
<evidence type="ECO:0000256" key="4">
    <source>
        <dbReference type="ARBA" id="ARBA00022989"/>
    </source>
</evidence>
<dbReference type="CDD" id="cd06261">
    <property type="entry name" value="TM_PBP2"/>
    <property type="match status" value="1"/>
</dbReference>
<dbReference type="SUPFAM" id="SSF161098">
    <property type="entry name" value="MetI-like"/>
    <property type="match status" value="1"/>
</dbReference>
<evidence type="ECO:0000256" key="2">
    <source>
        <dbReference type="ARBA" id="ARBA00022519"/>
    </source>
</evidence>
<comment type="subcellular location">
    <subcellularLocation>
        <location evidence="1">Cell inner membrane</location>
        <topology evidence="1">Multi-pass membrane protein</topology>
    </subcellularLocation>
    <subcellularLocation>
        <location evidence="6">Cell membrane</location>
        <topology evidence="6">Multi-pass membrane protein</topology>
    </subcellularLocation>
</comment>
<organism evidence="8 9">
    <name type="scientific">Leminorella richardii</name>
    <dbReference type="NCBI Taxonomy" id="158841"/>
    <lineage>
        <taxon>Bacteria</taxon>
        <taxon>Pseudomonadati</taxon>
        <taxon>Pseudomonadota</taxon>
        <taxon>Gammaproteobacteria</taxon>
        <taxon>Enterobacterales</taxon>
        <taxon>Budviciaceae</taxon>
        <taxon>Leminorella</taxon>
    </lineage>
</organism>
<keyword evidence="6" id="KW-0813">Transport</keyword>
<feature type="transmembrane region" description="Helical" evidence="6">
    <location>
        <begin position="262"/>
        <end position="282"/>
    </location>
</feature>
<feature type="transmembrane region" description="Helical" evidence="6">
    <location>
        <begin position="65"/>
        <end position="94"/>
    </location>
</feature>
<evidence type="ECO:0000313" key="8">
    <source>
        <dbReference type="EMBL" id="SQI40056.1"/>
    </source>
</evidence>
<proteinExistence type="inferred from homology"/>
<evidence type="ECO:0000256" key="6">
    <source>
        <dbReference type="RuleBase" id="RU363032"/>
    </source>
</evidence>
<dbReference type="InterPro" id="IPR035906">
    <property type="entry name" value="MetI-like_sf"/>
</dbReference>
<evidence type="ECO:0000259" key="7">
    <source>
        <dbReference type="PROSITE" id="PS50928"/>
    </source>
</evidence>
<keyword evidence="4 6" id="KW-1133">Transmembrane helix</keyword>
<reference evidence="8 9" key="1">
    <citation type="submission" date="2018-06" db="EMBL/GenBank/DDBJ databases">
        <authorList>
            <consortium name="Pathogen Informatics"/>
            <person name="Doyle S."/>
        </authorList>
    </citation>
    <scope>NUCLEOTIDE SEQUENCE [LARGE SCALE GENOMIC DNA]</scope>
    <source>
        <strain evidence="8 9">NCTC12151</strain>
    </source>
</reference>
<gene>
    <name evidence="8" type="primary">pstA_1</name>
    <name evidence="8" type="ORF">NCTC12151_01513</name>
</gene>
<evidence type="ECO:0000256" key="5">
    <source>
        <dbReference type="ARBA" id="ARBA00023136"/>
    </source>
</evidence>
<dbReference type="GO" id="GO:0005886">
    <property type="term" value="C:plasma membrane"/>
    <property type="evidence" value="ECO:0007669"/>
    <property type="project" value="UniProtKB-SubCell"/>
</dbReference>
<feature type="transmembrane region" description="Helical" evidence="6">
    <location>
        <begin position="7"/>
        <end position="34"/>
    </location>
</feature>
<comment type="similarity">
    <text evidence="6">Belongs to the binding-protein-dependent transport system permease family.</text>
</comment>
<evidence type="ECO:0000313" key="9">
    <source>
        <dbReference type="Proteomes" id="UP000249005"/>
    </source>
</evidence>
<dbReference type="KEGG" id="lri:NCTC12151_01513"/>
<evidence type="ECO:0000256" key="3">
    <source>
        <dbReference type="ARBA" id="ARBA00022692"/>
    </source>
</evidence>
<keyword evidence="2" id="KW-1003">Cell membrane</keyword>
<dbReference type="PANTHER" id="PTHR43470">
    <property type="entry name" value="PHOSPHATE TRANSPORT SYSTEM PERMEASE PROTEIN PSTA-RELATED"/>
    <property type="match status" value="1"/>
</dbReference>
<keyword evidence="3 6" id="KW-0812">Transmembrane</keyword>
<evidence type="ECO:0000256" key="1">
    <source>
        <dbReference type="ARBA" id="ARBA00004429"/>
    </source>
</evidence>
<feature type="transmembrane region" description="Helical" evidence="6">
    <location>
        <begin position="144"/>
        <end position="162"/>
    </location>
</feature>
<dbReference type="RefSeq" id="WP_197708855.1">
    <property type="nucleotide sequence ID" value="NZ_LR698987.1"/>
</dbReference>
<feature type="transmembrane region" description="Helical" evidence="6">
    <location>
        <begin position="106"/>
        <end position="132"/>
    </location>
</feature>